<evidence type="ECO:0000256" key="5">
    <source>
        <dbReference type="PIRSR" id="PIRSR601019-1"/>
    </source>
</evidence>
<dbReference type="PROSITE" id="PS51882">
    <property type="entry name" value="G_ALPHA"/>
    <property type="match status" value="1"/>
</dbReference>
<dbReference type="InterPro" id="IPR011025">
    <property type="entry name" value="GproteinA_insert"/>
</dbReference>
<dbReference type="PRINTS" id="PR00318">
    <property type="entry name" value="GPROTEINA"/>
</dbReference>
<proteinExistence type="predicted"/>
<dbReference type="PANTHER" id="PTHR10218:SF302">
    <property type="entry name" value="GUANINE NUCLEOTIDE-BINDING PROTEIN ALPHA-5 SUBUNIT"/>
    <property type="match status" value="1"/>
</dbReference>
<dbReference type="GO" id="GO:0001664">
    <property type="term" value="F:G protein-coupled receptor binding"/>
    <property type="evidence" value="ECO:0007669"/>
    <property type="project" value="TreeGrafter"/>
</dbReference>
<dbReference type="GO" id="GO:0005737">
    <property type="term" value="C:cytoplasm"/>
    <property type="evidence" value="ECO:0007669"/>
    <property type="project" value="TreeGrafter"/>
</dbReference>
<evidence type="ECO:0000256" key="1">
    <source>
        <dbReference type="ARBA" id="ARBA00022723"/>
    </source>
</evidence>
<dbReference type="InterPro" id="IPR027417">
    <property type="entry name" value="P-loop_NTPase"/>
</dbReference>
<dbReference type="SMART" id="SM00275">
    <property type="entry name" value="G_alpha"/>
    <property type="match status" value="1"/>
</dbReference>
<dbReference type="GO" id="GO:0046872">
    <property type="term" value="F:metal ion binding"/>
    <property type="evidence" value="ECO:0007669"/>
    <property type="project" value="UniProtKB-KW"/>
</dbReference>
<dbReference type="SUPFAM" id="SSF47895">
    <property type="entry name" value="Transducin (alpha subunit), insertion domain"/>
    <property type="match status" value="1"/>
</dbReference>
<dbReference type="Gene3D" id="1.10.400.10">
    <property type="entry name" value="GI Alpha 1, domain 2-like"/>
    <property type="match status" value="1"/>
</dbReference>
<feature type="binding site" evidence="6">
    <location>
        <position position="309"/>
    </location>
    <ligand>
        <name>Mg(2+)</name>
        <dbReference type="ChEBI" id="CHEBI:18420"/>
    </ligand>
</feature>
<dbReference type="GO" id="GO:0005525">
    <property type="term" value="F:GTP binding"/>
    <property type="evidence" value="ECO:0007669"/>
    <property type="project" value="UniProtKB-KW"/>
</dbReference>
<name>A0AAD5XSM7_9FUNG</name>
<keyword evidence="6" id="KW-0460">Magnesium</keyword>
<organism evidence="7 8">
    <name type="scientific">Clydaea vesicula</name>
    <dbReference type="NCBI Taxonomy" id="447962"/>
    <lineage>
        <taxon>Eukaryota</taxon>
        <taxon>Fungi</taxon>
        <taxon>Fungi incertae sedis</taxon>
        <taxon>Chytridiomycota</taxon>
        <taxon>Chytridiomycota incertae sedis</taxon>
        <taxon>Chytridiomycetes</taxon>
        <taxon>Lobulomycetales</taxon>
        <taxon>Lobulomycetaceae</taxon>
        <taxon>Clydaea</taxon>
    </lineage>
</organism>
<evidence type="ECO:0000256" key="4">
    <source>
        <dbReference type="ARBA" id="ARBA00023224"/>
    </source>
</evidence>
<dbReference type="AlphaFoldDB" id="A0AAD5XSM7"/>
<keyword evidence="8" id="KW-1185">Reference proteome</keyword>
<gene>
    <name evidence="7" type="primary">GNA12</name>
    <name evidence="7" type="ORF">HK099_000629</name>
</gene>
<dbReference type="GO" id="GO:0031683">
    <property type="term" value="F:G-protein beta/gamma-subunit complex binding"/>
    <property type="evidence" value="ECO:0007669"/>
    <property type="project" value="InterPro"/>
</dbReference>
<dbReference type="PANTHER" id="PTHR10218">
    <property type="entry name" value="GTP-BINDING PROTEIN ALPHA SUBUNIT"/>
    <property type="match status" value="1"/>
</dbReference>
<dbReference type="CDD" id="cd00066">
    <property type="entry name" value="G-alpha"/>
    <property type="match status" value="1"/>
</dbReference>
<keyword evidence="1 6" id="KW-0479">Metal-binding</keyword>
<feature type="binding site" evidence="5">
    <location>
        <begin position="328"/>
        <end position="332"/>
    </location>
    <ligand>
        <name>GTP</name>
        <dbReference type="ChEBI" id="CHEBI:37565"/>
    </ligand>
</feature>
<keyword evidence="3 5" id="KW-0342">GTP-binding</keyword>
<dbReference type="GO" id="GO:0005834">
    <property type="term" value="C:heterotrimeric G-protein complex"/>
    <property type="evidence" value="ECO:0007669"/>
    <property type="project" value="TreeGrafter"/>
</dbReference>
<dbReference type="Proteomes" id="UP001211065">
    <property type="component" value="Unassembled WGS sequence"/>
</dbReference>
<dbReference type="EMBL" id="JADGJW010001154">
    <property type="protein sequence ID" value="KAJ3206068.1"/>
    <property type="molecule type" value="Genomic_DNA"/>
</dbReference>
<evidence type="ECO:0000256" key="2">
    <source>
        <dbReference type="ARBA" id="ARBA00022741"/>
    </source>
</evidence>
<dbReference type="GO" id="GO:0003924">
    <property type="term" value="F:GTPase activity"/>
    <property type="evidence" value="ECO:0007669"/>
    <property type="project" value="InterPro"/>
</dbReference>
<dbReference type="Pfam" id="PF00503">
    <property type="entry name" value="G-alpha"/>
    <property type="match status" value="1"/>
</dbReference>
<evidence type="ECO:0000313" key="8">
    <source>
        <dbReference type="Proteomes" id="UP001211065"/>
    </source>
</evidence>
<comment type="caution">
    <text evidence="7">The sequence shown here is derived from an EMBL/GenBank/DDBJ whole genome shotgun (WGS) entry which is preliminary data.</text>
</comment>
<dbReference type="FunFam" id="3.40.50.300:FF:000692">
    <property type="entry name" value="Guanine nucleotide-binding protein subunit alpha"/>
    <property type="match status" value="1"/>
</dbReference>
<evidence type="ECO:0000313" key="7">
    <source>
        <dbReference type="EMBL" id="KAJ3206068.1"/>
    </source>
</evidence>
<sequence length="466" mass="52931">DNFVIVLVLGSADSGKSTLIKQIRITSSNGVFTMGEIDGIGLCDALNLFKSVVNNPLLCKIEFMLYFNKMDIFEEKLKTVPLKKIFSSSTVQDENSYADSLVDEHSTLGNTYEFGNEDGINFTDDSGSNPRKAQQRNKLINKKLKKERKELINTTLIKVLVLGSADSGKSTLIKQVRILNKMGFSMQEIHEFHVVIIGNLIGSMKKIIKGVEMLKIEIPTELLDEYNKSVEIISSYLWNTSVEVDPEVTEMMIKISKMDVIKEGLKRSTELNSLGIQDTASYFVTNTERILDTMFYPNNQDILLSRRATTTVTSTAVTVSGTEFKFIDVSGQKSQRKTWLPYFEDAAATMFVVDISSYDKNMEEESSTNRLFDAWKLFGEIINNELLANTEFMLFFNKMDLFISKIGTVLVTDYLEDYKGNPKDLRDIKIFIAKKFQSITERRLNYVYFTTTTDSKLMKKVISTSM</sequence>
<feature type="binding site" evidence="6">
    <location>
        <position position="170"/>
    </location>
    <ligand>
        <name>Mg(2+)</name>
        <dbReference type="ChEBI" id="CHEBI:18420"/>
    </ligand>
</feature>
<dbReference type="Gene3D" id="3.40.50.300">
    <property type="entry name" value="P-loop containing nucleotide triphosphate hydrolases"/>
    <property type="match status" value="2"/>
</dbReference>
<dbReference type="GO" id="GO:0007188">
    <property type="term" value="P:adenylate cyclase-modulating G protein-coupled receptor signaling pathway"/>
    <property type="evidence" value="ECO:0007669"/>
    <property type="project" value="TreeGrafter"/>
</dbReference>
<keyword evidence="2 5" id="KW-0547">Nucleotide-binding</keyword>
<evidence type="ECO:0000256" key="6">
    <source>
        <dbReference type="PIRSR" id="PIRSR601019-2"/>
    </source>
</evidence>
<feature type="binding site" evidence="5">
    <location>
        <begin position="397"/>
        <end position="400"/>
    </location>
    <ligand>
        <name>GTP</name>
        <dbReference type="ChEBI" id="CHEBI:37565"/>
    </ligand>
</feature>
<dbReference type="SUPFAM" id="SSF52540">
    <property type="entry name" value="P-loop containing nucleoside triphosphate hydrolases"/>
    <property type="match status" value="2"/>
</dbReference>
<accession>A0AAD5XSM7</accession>
<keyword evidence="4" id="KW-0807">Transducer</keyword>
<dbReference type="InterPro" id="IPR001019">
    <property type="entry name" value="Gprotein_alpha_su"/>
</dbReference>
<reference evidence="7" key="1">
    <citation type="submission" date="2020-05" db="EMBL/GenBank/DDBJ databases">
        <title>Phylogenomic resolution of chytrid fungi.</title>
        <authorList>
            <person name="Stajich J.E."/>
            <person name="Amses K."/>
            <person name="Simmons R."/>
            <person name="Seto K."/>
            <person name="Myers J."/>
            <person name="Bonds A."/>
            <person name="Quandt C.A."/>
            <person name="Barry K."/>
            <person name="Liu P."/>
            <person name="Grigoriev I."/>
            <person name="Longcore J.E."/>
            <person name="James T.Y."/>
        </authorList>
    </citation>
    <scope>NUCLEOTIDE SEQUENCE</scope>
    <source>
        <strain evidence="7">JEL0476</strain>
    </source>
</reference>
<feature type="non-terminal residue" evidence="7">
    <location>
        <position position="466"/>
    </location>
</feature>
<protein>
    <submittedName>
        <fullName evidence="7">Guanine nucleotide-binding protein subunit alpha-12</fullName>
    </submittedName>
</protein>
<feature type="binding site" evidence="5">
    <location>
        <begin position="303"/>
        <end position="309"/>
    </location>
    <ligand>
        <name>GTP</name>
        <dbReference type="ChEBI" id="CHEBI:37565"/>
    </ligand>
</feature>
<evidence type="ECO:0000256" key="3">
    <source>
        <dbReference type="ARBA" id="ARBA00023134"/>
    </source>
</evidence>